<dbReference type="EMBL" id="FQYQ01000020">
    <property type="protein sequence ID" value="SHJ40136.1"/>
    <property type="molecule type" value="Genomic_DNA"/>
</dbReference>
<dbReference type="InterPro" id="IPR036514">
    <property type="entry name" value="SGNH_hydro_sf"/>
</dbReference>
<name>A0A1M6J0A5_PSEXY</name>
<sequence>MSKKYLRCIAVGLLFTLCAIPSLKSNAEEMTHPVEVPVQQVPVQDGSVQALTEEQQAELLVQEQLAQVTAEQATRQLVIIGDSRTVGMKSAVGKNNNIWSAKVGMGLAWMKNVGVPSVEANINENTDVVILMGVNDVRSLSYTDKYVSYINQKADTWTALGASVYYVSVNPMAFETKSYPGITNSLIESWNTKMQEGLNENVHYIDTYSTMLGNVSSRDGIHYNKSTYKTIYTLINQGIIIDKLEQKMANLC</sequence>
<dbReference type="RefSeq" id="WP_072918508.1">
    <property type="nucleotide sequence ID" value="NZ_FQYQ01000020.1"/>
</dbReference>
<gene>
    <name evidence="2" type="ORF">SAMN02745725_02467</name>
</gene>
<evidence type="ECO:0000313" key="2">
    <source>
        <dbReference type="EMBL" id="SHJ40136.1"/>
    </source>
</evidence>
<dbReference type="CDD" id="cd00229">
    <property type="entry name" value="SGNH_hydrolase"/>
    <property type="match status" value="1"/>
</dbReference>
<keyword evidence="3" id="KW-1185">Reference proteome</keyword>
<keyword evidence="1" id="KW-0732">Signal</keyword>
<dbReference type="SUPFAM" id="SSF52266">
    <property type="entry name" value="SGNH hydrolase"/>
    <property type="match status" value="1"/>
</dbReference>
<dbReference type="OrthoDB" id="1976592at2"/>
<organism evidence="2 3">
    <name type="scientific">Pseudobutyrivibrio xylanivorans DSM 14809</name>
    <dbReference type="NCBI Taxonomy" id="1123012"/>
    <lineage>
        <taxon>Bacteria</taxon>
        <taxon>Bacillati</taxon>
        <taxon>Bacillota</taxon>
        <taxon>Clostridia</taxon>
        <taxon>Lachnospirales</taxon>
        <taxon>Lachnospiraceae</taxon>
        <taxon>Pseudobutyrivibrio</taxon>
    </lineage>
</organism>
<accession>A0A1M6J0A5</accession>
<dbReference type="STRING" id="185007.SAMN02910350_00191"/>
<feature type="signal peptide" evidence="1">
    <location>
        <begin position="1"/>
        <end position="27"/>
    </location>
</feature>
<evidence type="ECO:0000256" key="1">
    <source>
        <dbReference type="SAM" id="SignalP"/>
    </source>
</evidence>
<feature type="chain" id="PRO_5012883999" evidence="1">
    <location>
        <begin position="28"/>
        <end position="252"/>
    </location>
</feature>
<protein>
    <submittedName>
        <fullName evidence="2">Lysophospholipase L1</fullName>
    </submittedName>
</protein>
<evidence type="ECO:0000313" key="3">
    <source>
        <dbReference type="Proteomes" id="UP000184185"/>
    </source>
</evidence>
<dbReference type="AlphaFoldDB" id="A0A1M6J0A5"/>
<reference evidence="2 3" key="1">
    <citation type="submission" date="2016-11" db="EMBL/GenBank/DDBJ databases">
        <authorList>
            <person name="Jaros S."/>
            <person name="Januszkiewicz K."/>
            <person name="Wedrychowicz H."/>
        </authorList>
    </citation>
    <scope>NUCLEOTIDE SEQUENCE [LARGE SCALE GENOMIC DNA]</scope>
    <source>
        <strain evidence="2 3">DSM 14809</strain>
    </source>
</reference>
<dbReference type="Proteomes" id="UP000184185">
    <property type="component" value="Unassembled WGS sequence"/>
</dbReference>
<proteinExistence type="predicted"/>
<dbReference type="Gene3D" id="3.40.50.1110">
    <property type="entry name" value="SGNH hydrolase"/>
    <property type="match status" value="1"/>
</dbReference>